<dbReference type="CDD" id="cd18186">
    <property type="entry name" value="BTB_POZ_ZBTB_KLHL-like"/>
    <property type="match status" value="1"/>
</dbReference>
<keyword evidence="4" id="KW-1185">Reference proteome</keyword>
<dbReference type="Gene3D" id="3.30.710.10">
    <property type="entry name" value="Potassium Channel Kv1.1, Chain A"/>
    <property type="match status" value="1"/>
</dbReference>
<evidence type="ECO:0000256" key="1">
    <source>
        <dbReference type="SAM" id="MobiDB-lite"/>
    </source>
</evidence>
<proteinExistence type="predicted"/>
<comment type="caution">
    <text evidence="3">The sequence shown here is derived from an EMBL/GenBank/DDBJ whole genome shotgun (WGS) entry which is preliminary data.</text>
</comment>
<evidence type="ECO:0000313" key="3">
    <source>
        <dbReference type="EMBL" id="KAK8243560.1"/>
    </source>
</evidence>
<feature type="domain" description="BTB" evidence="2">
    <location>
        <begin position="44"/>
        <end position="104"/>
    </location>
</feature>
<dbReference type="SUPFAM" id="SSF54695">
    <property type="entry name" value="POZ domain"/>
    <property type="match status" value="1"/>
</dbReference>
<protein>
    <recommendedName>
        <fullName evidence="2">BTB domain-containing protein</fullName>
    </recommendedName>
</protein>
<dbReference type="Proteomes" id="UP001492380">
    <property type="component" value="Unassembled WGS sequence"/>
</dbReference>
<dbReference type="InterPro" id="IPR011333">
    <property type="entry name" value="SKP1/BTB/POZ_sf"/>
</dbReference>
<gene>
    <name evidence="3" type="ORF">HDK90DRAFT_507387</name>
</gene>
<feature type="compositionally biased region" description="Basic and acidic residues" evidence="1">
    <location>
        <begin position="1"/>
        <end position="11"/>
    </location>
</feature>
<evidence type="ECO:0000259" key="2">
    <source>
        <dbReference type="PROSITE" id="PS50097"/>
    </source>
</evidence>
<organism evidence="3 4">
    <name type="scientific">Phyllosticta capitalensis</name>
    <dbReference type="NCBI Taxonomy" id="121624"/>
    <lineage>
        <taxon>Eukaryota</taxon>
        <taxon>Fungi</taxon>
        <taxon>Dikarya</taxon>
        <taxon>Ascomycota</taxon>
        <taxon>Pezizomycotina</taxon>
        <taxon>Dothideomycetes</taxon>
        <taxon>Dothideomycetes incertae sedis</taxon>
        <taxon>Botryosphaeriales</taxon>
        <taxon>Phyllostictaceae</taxon>
        <taxon>Phyllosticta</taxon>
    </lineage>
</organism>
<sequence length="248" mass="28620">METPKSDKSEDSSEETNTASVADSNDFDRVEKQKLSNHLSTRVIEIVVGISDKRTFYIHEGLLCYASDKFKIQLRGPFKEAQTGKIPDCEEDPELFAVFADFLYHDGWLTKRSSLSHPFEWVLVPRCYAMGERLGSKIFQRACLWKVQHSMTLQTFIPNDALCQILKATTELPERTTENEDPLRSLVLWHTAGRISTLRKKPQFKELLDEHPELGYQILMWVEDNTSNPRPSVVAKPEERFEDEVELI</sequence>
<dbReference type="EMBL" id="JBBWRZ010000002">
    <property type="protein sequence ID" value="KAK8243560.1"/>
    <property type="molecule type" value="Genomic_DNA"/>
</dbReference>
<dbReference type="PROSITE" id="PS50097">
    <property type="entry name" value="BTB"/>
    <property type="match status" value="1"/>
</dbReference>
<accession>A0ABR1YXX0</accession>
<feature type="region of interest" description="Disordered" evidence="1">
    <location>
        <begin position="1"/>
        <end position="24"/>
    </location>
</feature>
<reference evidence="3 4" key="1">
    <citation type="submission" date="2024-04" db="EMBL/GenBank/DDBJ databases">
        <title>Phyllosticta paracitricarpa is synonymous to the EU quarantine fungus P. citricarpa based on phylogenomic analyses.</title>
        <authorList>
            <consortium name="Lawrence Berkeley National Laboratory"/>
            <person name="Van Ingen-Buijs V.A."/>
            <person name="Van Westerhoven A.C."/>
            <person name="Haridas S."/>
            <person name="Skiadas P."/>
            <person name="Martin F."/>
            <person name="Groenewald J.Z."/>
            <person name="Crous P.W."/>
            <person name="Seidl M.F."/>
        </authorList>
    </citation>
    <scope>NUCLEOTIDE SEQUENCE [LARGE SCALE GENOMIC DNA]</scope>
    <source>
        <strain evidence="3 4">CBS 123374</strain>
    </source>
</reference>
<name>A0ABR1YXX0_9PEZI</name>
<evidence type="ECO:0000313" key="4">
    <source>
        <dbReference type="Proteomes" id="UP001492380"/>
    </source>
</evidence>
<dbReference type="InterPro" id="IPR000210">
    <property type="entry name" value="BTB/POZ_dom"/>
</dbReference>
<dbReference type="PANTHER" id="PTHR47843">
    <property type="entry name" value="BTB DOMAIN-CONTAINING PROTEIN-RELATED"/>
    <property type="match status" value="1"/>
</dbReference>